<dbReference type="PANTHER" id="PTHR10465:SF0">
    <property type="entry name" value="SARCALUMENIN"/>
    <property type="match status" value="1"/>
</dbReference>
<evidence type="ECO:0000256" key="3">
    <source>
        <dbReference type="ARBA" id="ARBA00022801"/>
    </source>
</evidence>
<keyword evidence="6" id="KW-0175">Coiled coil</keyword>
<dbReference type="InterPro" id="IPR027094">
    <property type="entry name" value="Mitofusin_fam"/>
</dbReference>
<proteinExistence type="predicted"/>
<keyword evidence="5 7" id="KW-0472">Membrane</keyword>
<sequence length="608" mass="65403">MSDTAAPPAPATDRAAALLETITTKILRPFQYDAIADLAARRAAQDLARTVVVVGEVKRGKSFLVNALVGFRDASPVGVDVTTSTTLSFTDADAGAPGGGAELIYPDRTEAITHADLEDWVSCEGARVRDARAVELPTRAVVAVPDNRMGATTVIDTPGVGGLDPSYAALAADSAARACVVVIVCDASTPLTAPEMEFISSTGAGVEALIVVVTKTDKNVRRWRPIVEQNTTLLREHLGREIPVLAVSSLRAVVAAEMPPGAARDAAEHRSGITALRALIETKLAVAGQLPAASGLRTAVDGLKSLADDLALQIAAINDAARVVPDLTAQLDELKELKDHSQQWEQYLQRDLTLIRQNATAELDRRLDAIREKWTSRINKNGMEVLRKNPQHFTAEMERDFQSAMAESMTVFLEQLYTTIVQPRFDSDVVWEEIYEQVVATLSGRTLDTHSVAGKRQGLLDPSMLTMGVMGSSMLGGIVGLSTVVGVGAVVGIAWVGFNLGFRAMRAGKTNLLTWMRETTAATKTTTARTFESTIALARPEIVIRYRQHLKTSIAQLQTQIKDAEESARSDTAVREKKRDRLENNLKVVNGNIARAEALIAELAGAGR</sequence>
<evidence type="ECO:0000259" key="8">
    <source>
        <dbReference type="Pfam" id="PF00350"/>
    </source>
</evidence>
<feature type="coiled-coil region" evidence="6">
    <location>
        <begin position="547"/>
        <end position="599"/>
    </location>
</feature>
<dbReference type="Gene3D" id="3.40.50.300">
    <property type="entry name" value="P-loop containing nucleotide triphosphate hydrolases"/>
    <property type="match status" value="1"/>
</dbReference>
<dbReference type="InterPro" id="IPR027417">
    <property type="entry name" value="P-loop_NTPase"/>
</dbReference>
<accession>A0ABZ2PMA8</accession>
<dbReference type="EMBL" id="CP147846">
    <property type="protein sequence ID" value="WXG69142.1"/>
    <property type="molecule type" value="Genomic_DNA"/>
</dbReference>
<evidence type="ECO:0000256" key="2">
    <source>
        <dbReference type="ARBA" id="ARBA00022741"/>
    </source>
</evidence>
<feature type="transmembrane region" description="Helical" evidence="7">
    <location>
        <begin position="474"/>
        <end position="498"/>
    </location>
</feature>
<dbReference type="SUPFAM" id="SSF52540">
    <property type="entry name" value="P-loop containing nucleoside triphosphate hydrolases"/>
    <property type="match status" value="1"/>
</dbReference>
<gene>
    <name evidence="9" type="ORF">WDS16_00795</name>
</gene>
<dbReference type="PANTHER" id="PTHR10465">
    <property type="entry name" value="TRANSMEMBRANE GTPASE FZO1"/>
    <property type="match status" value="1"/>
</dbReference>
<dbReference type="Pfam" id="PF00350">
    <property type="entry name" value="Dynamin_N"/>
    <property type="match status" value="1"/>
</dbReference>
<organism evidence="9 10">
    <name type="scientific">Rhodococcus sovatensis</name>
    <dbReference type="NCBI Taxonomy" id="1805840"/>
    <lineage>
        <taxon>Bacteria</taxon>
        <taxon>Bacillati</taxon>
        <taxon>Actinomycetota</taxon>
        <taxon>Actinomycetes</taxon>
        <taxon>Mycobacteriales</taxon>
        <taxon>Nocardiaceae</taxon>
        <taxon>Rhodococcus</taxon>
    </lineage>
</organism>
<evidence type="ECO:0000256" key="1">
    <source>
        <dbReference type="ARBA" id="ARBA00004370"/>
    </source>
</evidence>
<keyword evidence="4" id="KW-0342">GTP-binding</keyword>
<feature type="domain" description="Dynamin N-terminal" evidence="8">
    <location>
        <begin position="51"/>
        <end position="213"/>
    </location>
</feature>
<reference evidence="9 10" key="1">
    <citation type="submission" date="2024-03" db="EMBL/GenBank/DDBJ databases">
        <title>Natural products discovery in diverse microorganisms through a two-stage MS feature dereplication strategy.</title>
        <authorList>
            <person name="Zhang R."/>
        </authorList>
    </citation>
    <scope>NUCLEOTIDE SEQUENCE [LARGE SCALE GENOMIC DNA]</scope>
    <source>
        <strain evidence="9 10">18930</strain>
    </source>
</reference>
<protein>
    <submittedName>
        <fullName evidence="9">Dynamin family protein</fullName>
    </submittedName>
</protein>
<dbReference type="RefSeq" id="WP_338889768.1">
    <property type="nucleotide sequence ID" value="NZ_CP147846.1"/>
</dbReference>
<evidence type="ECO:0000313" key="10">
    <source>
        <dbReference type="Proteomes" id="UP001432000"/>
    </source>
</evidence>
<evidence type="ECO:0000256" key="5">
    <source>
        <dbReference type="ARBA" id="ARBA00023136"/>
    </source>
</evidence>
<keyword evidence="2" id="KW-0547">Nucleotide-binding</keyword>
<evidence type="ECO:0000313" key="9">
    <source>
        <dbReference type="EMBL" id="WXG69142.1"/>
    </source>
</evidence>
<keyword evidence="10" id="KW-1185">Reference proteome</keyword>
<evidence type="ECO:0000256" key="6">
    <source>
        <dbReference type="SAM" id="Coils"/>
    </source>
</evidence>
<evidence type="ECO:0000256" key="4">
    <source>
        <dbReference type="ARBA" id="ARBA00023134"/>
    </source>
</evidence>
<evidence type="ECO:0000256" key="7">
    <source>
        <dbReference type="SAM" id="Phobius"/>
    </source>
</evidence>
<keyword evidence="7" id="KW-1133">Transmembrane helix</keyword>
<dbReference type="InterPro" id="IPR045063">
    <property type="entry name" value="Dynamin_N"/>
</dbReference>
<name>A0ABZ2PMA8_9NOCA</name>
<comment type="subcellular location">
    <subcellularLocation>
        <location evidence="1">Membrane</location>
    </subcellularLocation>
</comment>
<keyword evidence="7" id="KW-0812">Transmembrane</keyword>
<keyword evidence="3" id="KW-0378">Hydrolase</keyword>
<dbReference type="Proteomes" id="UP001432000">
    <property type="component" value="Chromosome"/>
</dbReference>